<feature type="transmembrane region" description="Helical" evidence="1">
    <location>
        <begin position="68"/>
        <end position="85"/>
    </location>
</feature>
<keyword evidence="1" id="KW-0812">Transmembrane</keyword>
<protein>
    <submittedName>
        <fullName evidence="2">Uncharacterized protein</fullName>
    </submittedName>
</protein>
<evidence type="ECO:0000313" key="2">
    <source>
        <dbReference type="EMBL" id="TCD62483.1"/>
    </source>
</evidence>
<keyword evidence="3" id="KW-1185">Reference proteome</keyword>
<gene>
    <name evidence="2" type="ORF">EIP91_006804</name>
</gene>
<comment type="caution">
    <text evidence="2">The sequence shown here is derived from an EMBL/GenBank/DDBJ whole genome shotgun (WGS) entry which is preliminary data.</text>
</comment>
<proteinExistence type="predicted"/>
<name>A0A4R0R7T8_9APHY</name>
<dbReference type="GO" id="GO:0016740">
    <property type="term" value="F:transferase activity"/>
    <property type="evidence" value="ECO:0007669"/>
    <property type="project" value="UniProtKB-KW"/>
</dbReference>
<evidence type="ECO:0000256" key="1">
    <source>
        <dbReference type="SAM" id="Phobius"/>
    </source>
</evidence>
<dbReference type="AlphaFoldDB" id="A0A4R0R7T8"/>
<dbReference type="OrthoDB" id="2020419at2759"/>
<keyword evidence="1" id="KW-1133">Transmembrane helix</keyword>
<dbReference type="EMBL" id="RWJN01000367">
    <property type="protein sequence ID" value="TCD62483.1"/>
    <property type="molecule type" value="Genomic_DNA"/>
</dbReference>
<evidence type="ECO:0000313" key="3">
    <source>
        <dbReference type="Proteomes" id="UP000292702"/>
    </source>
</evidence>
<dbReference type="GO" id="GO:0006004">
    <property type="term" value="P:fucose metabolic process"/>
    <property type="evidence" value="ECO:0007669"/>
    <property type="project" value="UniProtKB-KW"/>
</dbReference>
<accession>A0A4R0R7T8</accession>
<organism evidence="2 3">
    <name type="scientific">Steccherinum ochraceum</name>
    <dbReference type="NCBI Taxonomy" id="92696"/>
    <lineage>
        <taxon>Eukaryota</taxon>
        <taxon>Fungi</taxon>
        <taxon>Dikarya</taxon>
        <taxon>Basidiomycota</taxon>
        <taxon>Agaricomycotina</taxon>
        <taxon>Agaricomycetes</taxon>
        <taxon>Polyporales</taxon>
        <taxon>Steccherinaceae</taxon>
        <taxon>Steccherinum</taxon>
    </lineage>
</organism>
<sequence length="648" mass="72892">MLRARTIRHSASAYFQRDYSTSPNFDLPTASWSPEFELEENRVRIQRPTQPPASGQPSEASPKQTRRVFKAFLSVLICCVLLWVFRNACRDFSMHVLDAYYNPRSFLYGSSDPDIDVSVEEHFDTRTRRWPPMVTKIPETRPDPSLLYAGLTPESVDAQFCNGAVPCRILLPLWIGEQESRGRMHLSQVLDLARALNRTLVLPNVGKSRIGACGRWEFDVYYDVGSFVRKGSIEEKDRTRVRKVMLMDDFKTWLEMRPVRPSGQVVFVDEAMVSDEDTSGDLAPAKLFSGDGLLNVHVDSDALSLEDPRMKKVRCLGSKFRQLDLKQFSAVTAHIPFPERVKPLPDGDLLLRSLARPEITRTAVLHSSSPDLDAEADSMLRQPEVLILYWDIRHFPFGPGTVEAVTLGLVNTGLDYSARIHSLTHRLIDPYQPYVAVHWRMESIPASMLPDCAEALVDTLTTLLSDPTLGAEVKTVWFASDFPWPVSSSVSQEVPFIGEEAQPQDPEDQQQPQQNVMEITPSARRSNTFRNVSHEHVEAIGIVRAAFRTGGALEGLKLTGISEELDRVRKDMEQEGKLYVLEEDDEEGLLLEDPGVLGILDKIAAMRAALFVSGAKRCGRVSTFTRQITDYRTNVRGGDKRNVVEVFG</sequence>
<dbReference type="Proteomes" id="UP000292702">
    <property type="component" value="Unassembled WGS sequence"/>
</dbReference>
<reference evidence="2 3" key="1">
    <citation type="submission" date="2018-11" db="EMBL/GenBank/DDBJ databases">
        <title>Genome assembly of Steccherinum ochraceum LE-BIN_3174, the white-rot fungus of the Steccherinaceae family (The Residual Polyporoid clade, Polyporales, Basidiomycota).</title>
        <authorList>
            <person name="Fedorova T.V."/>
            <person name="Glazunova O.A."/>
            <person name="Landesman E.O."/>
            <person name="Moiseenko K.V."/>
            <person name="Psurtseva N.V."/>
            <person name="Savinova O.S."/>
            <person name="Shakhova N.V."/>
            <person name="Tyazhelova T.V."/>
            <person name="Vasina D.V."/>
        </authorList>
    </citation>
    <scope>NUCLEOTIDE SEQUENCE [LARGE SCALE GENOMIC DNA]</scope>
    <source>
        <strain evidence="2 3">LE-BIN_3174</strain>
    </source>
</reference>
<keyword evidence="1" id="KW-0472">Membrane</keyword>